<proteinExistence type="predicted"/>
<organism evidence="2 3">
    <name type="scientific">Streptomyces tropicalis</name>
    <dbReference type="NCBI Taxonomy" id="3034234"/>
    <lineage>
        <taxon>Bacteria</taxon>
        <taxon>Bacillati</taxon>
        <taxon>Actinomycetota</taxon>
        <taxon>Actinomycetes</taxon>
        <taxon>Kitasatosporales</taxon>
        <taxon>Streptomycetaceae</taxon>
        <taxon>Streptomyces</taxon>
    </lineage>
</organism>
<keyword evidence="1" id="KW-0472">Membrane</keyword>
<keyword evidence="1" id="KW-0812">Transmembrane</keyword>
<sequence>MLFHPRPARTTHHVQPTARAFAEFAAENPHLHLDSVQVGAGTVTVHLHGAHSLEHLAHWEEALGNCARSSDSFPSSYDSRLHYTERRAAVVAGVAFEAVAFHDGPGAYDPHQMVRSTMSPTALATRTDTVQIPARSWGAARRCAVALGVTAALAVAAVTAAAITQRAKAPGLSRALVIR</sequence>
<dbReference type="Proteomes" id="UP001221150">
    <property type="component" value="Unassembled WGS sequence"/>
</dbReference>
<dbReference type="EMBL" id="JARJBB010000052">
    <property type="protein sequence ID" value="MDF3303235.1"/>
    <property type="molecule type" value="Genomic_DNA"/>
</dbReference>
<evidence type="ECO:0000256" key="1">
    <source>
        <dbReference type="SAM" id="Phobius"/>
    </source>
</evidence>
<name>A0ABT6AF04_9ACTN</name>
<dbReference type="RefSeq" id="WP_276112772.1">
    <property type="nucleotide sequence ID" value="NZ_JARJBB010000052.1"/>
</dbReference>
<keyword evidence="3" id="KW-1185">Reference proteome</keyword>
<reference evidence="2 3" key="1">
    <citation type="submission" date="2023-03" db="EMBL/GenBank/DDBJ databases">
        <title>Draft genome sequence of Streptomyces sp. K1PA1 isolated from peat swamp forest in Thailand.</title>
        <authorList>
            <person name="Klaysubun C."/>
            <person name="Duangmal K."/>
        </authorList>
    </citation>
    <scope>NUCLEOTIDE SEQUENCE [LARGE SCALE GENOMIC DNA]</scope>
    <source>
        <strain evidence="2 3">K1PA1</strain>
    </source>
</reference>
<accession>A0ABT6AF04</accession>
<evidence type="ECO:0000313" key="3">
    <source>
        <dbReference type="Proteomes" id="UP001221150"/>
    </source>
</evidence>
<gene>
    <name evidence="2" type="ORF">P3H78_32450</name>
</gene>
<protein>
    <submittedName>
        <fullName evidence="2">Uncharacterized protein</fullName>
    </submittedName>
</protein>
<keyword evidence="1" id="KW-1133">Transmembrane helix</keyword>
<feature type="transmembrane region" description="Helical" evidence="1">
    <location>
        <begin position="143"/>
        <end position="163"/>
    </location>
</feature>
<evidence type="ECO:0000313" key="2">
    <source>
        <dbReference type="EMBL" id="MDF3303235.1"/>
    </source>
</evidence>
<comment type="caution">
    <text evidence="2">The sequence shown here is derived from an EMBL/GenBank/DDBJ whole genome shotgun (WGS) entry which is preliminary data.</text>
</comment>